<gene>
    <name evidence="1" type="ORF">GU90_10135</name>
</gene>
<dbReference type="OrthoDB" id="6024794at2"/>
<protein>
    <submittedName>
        <fullName evidence="1">Polyketide cyclase</fullName>
    </submittedName>
</protein>
<dbReference type="PANTHER" id="PTHR39332">
    <property type="entry name" value="BLL4707 PROTEIN"/>
    <property type="match status" value="1"/>
</dbReference>
<organism evidence="1 2">
    <name type="scientific">Saccharopolyspora rectivirgula</name>
    <dbReference type="NCBI Taxonomy" id="28042"/>
    <lineage>
        <taxon>Bacteria</taxon>
        <taxon>Bacillati</taxon>
        <taxon>Actinomycetota</taxon>
        <taxon>Actinomycetes</taxon>
        <taxon>Pseudonocardiales</taxon>
        <taxon>Pseudonocardiaceae</taxon>
        <taxon>Saccharopolyspora</taxon>
    </lineage>
</organism>
<dbReference type="EMBL" id="JNVU01000025">
    <property type="protein sequence ID" value="KEI44515.1"/>
    <property type="molecule type" value="Genomic_DNA"/>
</dbReference>
<dbReference type="InterPro" id="IPR023393">
    <property type="entry name" value="START-like_dom_sf"/>
</dbReference>
<keyword evidence="2" id="KW-1185">Reference proteome</keyword>
<dbReference type="CDD" id="cd07821">
    <property type="entry name" value="PYR_PYL_RCAR_like"/>
    <property type="match status" value="1"/>
</dbReference>
<evidence type="ECO:0000313" key="2">
    <source>
        <dbReference type="Proteomes" id="UP000031419"/>
    </source>
</evidence>
<comment type="caution">
    <text evidence="1">The sequence shown here is derived from an EMBL/GenBank/DDBJ whole genome shotgun (WGS) entry which is preliminary data.</text>
</comment>
<dbReference type="STRING" id="28042.GU90_10135"/>
<dbReference type="eggNOG" id="COG2867">
    <property type="taxonomic scope" value="Bacteria"/>
</dbReference>
<dbReference type="Pfam" id="PF10604">
    <property type="entry name" value="Polyketide_cyc2"/>
    <property type="match status" value="1"/>
</dbReference>
<dbReference type="Gene3D" id="3.30.530.20">
    <property type="match status" value="1"/>
</dbReference>
<dbReference type="InterPro" id="IPR019587">
    <property type="entry name" value="Polyketide_cyclase/dehydratase"/>
</dbReference>
<dbReference type="SUPFAM" id="SSF55961">
    <property type="entry name" value="Bet v1-like"/>
    <property type="match status" value="1"/>
</dbReference>
<name>A0A073AYN7_9PSEU</name>
<dbReference type="PANTHER" id="PTHR39332:SF7">
    <property type="entry name" value="SRPBCC FAMILY PROTEIN"/>
    <property type="match status" value="1"/>
</dbReference>
<evidence type="ECO:0000313" key="1">
    <source>
        <dbReference type="EMBL" id="KEI44515.1"/>
    </source>
</evidence>
<proteinExistence type="predicted"/>
<sequence length="145" mass="15904">MARTYVSTVLPIAADRVWEVVRDFNGLPEWHPAIERSEIEGGGAADSVGSVRRLQLSGGGVVRERLVALDDAQRSYTYDILESGFAVRSYRATIRVAPVTDSGHSFVEWYADYDAEAADEADLERTFAEGVYLPGLNGLREHLGG</sequence>
<accession>A0A073AYN7</accession>
<dbReference type="RefSeq" id="WP_029719426.1">
    <property type="nucleotide sequence ID" value="NZ_JAJUIW010000003.1"/>
</dbReference>
<dbReference type="AlphaFoldDB" id="A0A073AYN7"/>
<reference evidence="1 2" key="1">
    <citation type="submission" date="2014-06" db="EMBL/GenBank/DDBJ databases">
        <title>Saccharopolyspora rectivirgula DSM-43113 Genome sequencing.</title>
        <authorList>
            <person name="Barrera C."/>
            <person name="Millon L."/>
            <person name="Rognon B."/>
            <person name="Zaugg C."/>
            <person name="Monod M."/>
        </authorList>
    </citation>
    <scope>NUCLEOTIDE SEQUENCE [LARGE SCALE GENOMIC DNA]</scope>
    <source>
        <strain evidence="1 2">DSM 43113</strain>
    </source>
</reference>
<dbReference type="Proteomes" id="UP000031419">
    <property type="component" value="Unassembled WGS sequence"/>
</dbReference>